<evidence type="ECO:0000313" key="2">
    <source>
        <dbReference type="Proteomes" id="UP000324800"/>
    </source>
</evidence>
<protein>
    <submittedName>
        <fullName evidence="1">Uncharacterized protein</fullName>
    </submittedName>
</protein>
<name>A0A5J4VA57_9EUKA</name>
<sequence>MSEVFQVSMSMASRKNCVGIKMVSKENKFQISYSPGILAVIFTTQEIKKDDAATARAISPKSLAAEGERIQNFKYKNWHNEHSYYNLSFVITSRGALGQDDELLLEWIKVVSRRKGKLVNISQLKKDIMVTIKKSNTAAINNFTRQMDAR</sequence>
<accession>A0A5J4VA57</accession>
<comment type="caution">
    <text evidence="1">The sequence shown here is derived from an EMBL/GenBank/DDBJ whole genome shotgun (WGS) entry which is preliminary data.</text>
</comment>
<dbReference type="Proteomes" id="UP000324800">
    <property type="component" value="Unassembled WGS sequence"/>
</dbReference>
<organism evidence="1 2">
    <name type="scientific">Streblomastix strix</name>
    <dbReference type="NCBI Taxonomy" id="222440"/>
    <lineage>
        <taxon>Eukaryota</taxon>
        <taxon>Metamonada</taxon>
        <taxon>Preaxostyla</taxon>
        <taxon>Oxymonadida</taxon>
        <taxon>Streblomastigidae</taxon>
        <taxon>Streblomastix</taxon>
    </lineage>
</organism>
<dbReference type="EMBL" id="SNRW01008576">
    <property type="protein sequence ID" value="KAA6379310.1"/>
    <property type="molecule type" value="Genomic_DNA"/>
</dbReference>
<dbReference type="AlphaFoldDB" id="A0A5J4VA57"/>
<proteinExistence type="predicted"/>
<gene>
    <name evidence="1" type="ORF">EZS28_025165</name>
</gene>
<evidence type="ECO:0000313" key="1">
    <source>
        <dbReference type="EMBL" id="KAA6379310.1"/>
    </source>
</evidence>
<reference evidence="1 2" key="1">
    <citation type="submission" date="2019-03" db="EMBL/GenBank/DDBJ databases">
        <title>Single cell metagenomics reveals metabolic interactions within the superorganism composed of flagellate Streblomastix strix and complex community of Bacteroidetes bacteria on its surface.</title>
        <authorList>
            <person name="Treitli S.C."/>
            <person name="Kolisko M."/>
            <person name="Husnik F."/>
            <person name="Keeling P."/>
            <person name="Hampl V."/>
        </authorList>
    </citation>
    <scope>NUCLEOTIDE SEQUENCE [LARGE SCALE GENOMIC DNA]</scope>
    <source>
        <strain evidence="1">ST1C</strain>
    </source>
</reference>